<dbReference type="EMBL" id="JAAALK010000283">
    <property type="protein sequence ID" value="KAG8075926.1"/>
    <property type="molecule type" value="Genomic_DNA"/>
</dbReference>
<keyword evidence="2" id="KW-0472">Membrane</keyword>
<dbReference type="EMBL" id="JAAALK010000283">
    <property type="protein sequence ID" value="KAG8075927.1"/>
    <property type="molecule type" value="Genomic_DNA"/>
</dbReference>
<dbReference type="EMBL" id="JAAALK010000283">
    <property type="protein sequence ID" value="KAG8075925.1"/>
    <property type="molecule type" value="Genomic_DNA"/>
</dbReference>
<evidence type="ECO:0000256" key="1">
    <source>
        <dbReference type="SAM" id="MobiDB-lite"/>
    </source>
</evidence>
<evidence type="ECO:0000313" key="3">
    <source>
        <dbReference type="EMBL" id="KAG8075927.1"/>
    </source>
</evidence>
<proteinExistence type="predicted"/>
<dbReference type="Proteomes" id="UP000729402">
    <property type="component" value="Unassembled WGS sequence"/>
</dbReference>
<evidence type="ECO:0000256" key="2">
    <source>
        <dbReference type="SAM" id="Phobius"/>
    </source>
</evidence>
<name>A0A8J5SV32_ZIZPA</name>
<reference evidence="3" key="2">
    <citation type="submission" date="2021-02" db="EMBL/GenBank/DDBJ databases">
        <authorList>
            <person name="Kimball J.A."/>
            <person name="Haas M.W."/>
            <person name="Macchietto M."/>
            <person name="Kono T."/>
            <person name="Duquette J."/>
            <person name="Shao M."/>
        </authorList>
    </citation>
    <scope>NUCLEOTIDE SEQUENCE</scope>
    <source>
        <tissue evidence="3">Fresh leaf tissue</tissue>
    </source>
</reference>
<feature type="region of interest" description="Disordered" evidence="1">
    <location>
        <begin position="159"/>
        <end position="199"/>
    </location>
</feature>
<accession>A0A8J5SV32</accession>
<feature type="region of interest" description="Disordered" evidence="1">
    <location>
        <begin position="1"/>
        <end position="31"/>
    </location>
</feature>
<protein>
    <submittedName>
        <fullName evidence="3">Uncharacterized protein</fullName>
    </submittedName>
</protein>
<organism evidence="3 4">
    <name type="scientific">Zizania palustris</name>
    <name type="common">Northern wild rice</name>
    <dbReference type="NCBI Taxonomy" id="103762"/>
    <lineage>
        <taxon>Eukaryota</taxon>
        <taxon>Viridiplantae</taxon>
        <taxon>Streptophyta</taxon>
        <taxon>Embryophyta</taxon>
        <taxon>Tracheophyta</taxon>
        <taxon>Spermatophyta</taxon>
        <taxon>Magnoliopsida</taxon>
        <taxon>Liliopsida</taxon>
        <taxon>Poales</taxon>
        <taxon>Poaceae</taxon>
        <taxon>BOP clade</taxon>
        <taxon>Oryzoideae</taxon>
        <taxon>Oryzeae</taxon>
        <taxon>Zizaniinae</taxon>
        <taxon>Zizania</taxon>
    </lineage>
</organism>
<comment type="caution">
    <text evidence="3">The sequence shown here is derived from an EMBL/GenBank/DDBJ whole genome shotgun (WGS) entry which is preliminary data.</text>
</comment>
<dbReference type="EMBL" id="JAAALK010000283">
    <property type="protein sequence ID" value="KAG8075929.1"/>
    <property type="molecule type" value="Genomic_DNA"/>
</dbReference>
<sequence length="237" mass="25443">MHPAPSPSVPCPLTSHTSHSPHPSPVTSAPAPCATWASEIRGDGRQQARGAFGAGGKEGRTGAGGRGRRGAYSGESAGAWEVAFGCLSFPFPFPFPSLFLLLCSTSLAYPGIPNRYSRRNISPLAALSPVTDSTTARLARHWGRWIGAPPSYLRRRAATLAQRPNRSAERGDGFSPGQRRRRLAHGQPQRPVAVSGSAQRRPGINRLAVDLATTACVIIIIFVMRMHRSRETGVYIK</sequence>
<feature type="transmembrane region" description="Helical" evidence="2">
    <location>
        <begin position="207"/>
        <end position="227"/>
    </location>
</feature>
<feature type="compositionally biased region" description="Gly residues" evidence="1">
    <location>
        <begin position="52"/>
        <end position="65"/>
    </location>
</feature>
<feature type="compositionally biased region" description="Pro residues" evidence="1">
    <location>
        <begin position="1"/>
        <end position="10"/>
    </location>
</feature>
<feature type="region of interest" description="Disordered" evidence="1">
    <location>
        <begin position="44"/>
        <end position="72"/>
    </location>
</feature>
<evidence type="ECO:0000313" key="4">
    <source>
        <dbReference type="Proteomes" id="UP000729402"/>
    </source>
</evidence>
<dbReference type="AlphaFoldDB" id="A0A8J5SV32"/>
<gene>
    <name evidence="3" type="ORF">GUJ93_ZPchr0006g43089</name>
</gene>
<feature type="compositionally biased region" description="Low complexity" evidence="1">
    <location>
        <begin position="14"/>
        <end position="31"/>
    </location>
</feature>
<dbReference type="EMBL" id="JAAALK010000283">
    <property type="protein sequence ID" value="KAG8075931.1"/>
    <property type="molecule type" value="Genomic_DNA"/>
</dbReference>
<reference evidence="3" key="1">
    <citation type="journal article" date="2021" name="bioRxiv">
        <title>Whole Genome Assembly and Annotation of Northern Wild Rice, Zizania palustris L., Supports a Whole Genome Duplication in the Zizania Genus.</title>
        <authorList>
            <person name="Haas M."/>
            <person name="Kono T."/>
            <person name="Macchietto M."/>
            <person name="Millas R."/>
            <person name="McGilp L."/>
            <person name="Shao M."/>
            <person name="Duquette J."/>
            <person name="Hirsch C.N."/>
            <person name="Kimball J."/>
        </authorList>
    </citation>
    <scope>NUCLEOTIDE SEQUENCE</scope>
    <source>
        <tissue evidence="3">Fresh leaf tissue</tissue>
    </source>
</reference>
<keyword evidence="2" id="KW-1133">Transmembrane helix</keyword>
<keyword evidence="2" id="KW-0812">Transmembrane</keyword>
<keyword evidence="4" id="KW-1185">Reference proteome</keyword>